<feature type="region of interest" description="Disordered" evidence="2">
    <location>
        <begin position="124"/>
        <end position="143"/>
    </location>
</feature>
<dbReference type="Gene3D" id="1.10.1660.10">
    <property type="match status" value="1"/>
</dbReference>
<comment type="caution">
    <text evidence="4">The sequence shown here is derived from an EMBL/GenBank/DDBJ whole genome shotgun (WGS) entry which is preliminary data.</text>
</comment>
<reference evidence="5" key="1">
    <citation type="journal article" date="2019" name="Int. J. Syst. Evol. Microbiol.">
        <title>The Global Catalogue of Microorganisms (GCM) 10K type strain sequencing project: providing services to taxonomists for standard genome sequencing and annotation.</title>
        <authorList>
            <consortium name="The Broad Institute Genomics Platform"/>
            <consortium name="The Broad Institute Genome Sequencing Center for Infectious Disease"/>
            <person name="Wu L."/>
            <person name="Ma J."/>
        </authorList>
    </citation>
    <scope>NUCLEOTIDE SEQUENCE [LARGE SCALE GENOMIC DNA]</scope>
    <source>
        <strain evidence="5">PCU 347</strain>
    </source>
</reference>
<accession>A0ABV8TDA7</accession>
<dbReference type="InterPro" id="IPR009061">
    <property type="entry name" value="DNA-bd_dom_put_sf"/>
</dbReference>
<dbReference type="PANTHER" id="PTHR30204">
    <property type="entry name" value="REDOX-CYCLING DRUG-SENSING TRANSCRIPTIONAL ACTIVATOR SOXR"/>
    <property type="match status" value="1"/>
</dbReference>
<sequence>MRIGELSARTGTPARLLRYYEEQGLLVPDRSPNGYRDYCERSVDRVLQIRGLLDSGLPTRVIKQILPCLKEPRSIQVADATPETIATLVRERDSMTQRITCLIRSRDAIAEYVDSVLAQQREDARRGATVPAQPPEACAAPAA</sequence>
<protein>
    <submittedName>
        <fullName evidence="4">MerR family transcriptional regulator</fullName>
    </submittedName>
</protein>
<dbReference type="RefSeq" id="WP_381738713.1">
    <property type="nucleotide sequence ID" value="NZ_JBHSDP010000013.1"/>
</dbReference>
<keyword evidence="1" id="KW-0238">DNA-binding</keyword>
<evidence type="ECO:0000256" key="2">
    <source>
        <dbReference type="SAM" id="MobiDB-lite"/>
    </source>
</evidence>
<dbReference type="SUPFAM" id="SSF46955">
    <property type="entry name" value="Putative DNA-binding domain"/>
    <property type="match status" value="1"/>
</dbReference>
<dbReference type="CDD" id="cd01282">
    <property type="entry name" value="HTH_MerR-like_sg3"/>
    <property type="match status" value="1"/>
</dbReference>
<dbReference type="Pfam" id="PF13411">
    <property type="entry name" value="MerR_1"/>
    <property type="match status" value="1"/>
</dbReference>
<dbReference type="PROSITE" id="PS50937">
    <property type="entry name" value="HTH_MERR_2"/>
    <property type="match status" value="1"/>
</dbReference>
<evidence type="ECO:0000256" key="1">
    <source>
        <dbReference type="ARBA" id="ARBA00023125"/>
    </source>
</evidence>
<organism evidence="4 5">
    <name type="scientific">Streptomyces andamanensis</name>
    <dbReference type="NCBI Taxonomy" id="1565035"/>
    <lineage>
        <taxon>Bacteria</taxon>
        <taxon>Bacillati</taxon>
        <taxon>Actinomycetota</taxon>
        <taxon>Actinomycetes</taxon>
        <taxon>Kitasatosporales</taxon>
        <taxon>Streptomycetaceae</taxon>
        <taxon>Streptomyces</taxon>
    </lineage>
</organism>
<feature type="domain" description="HTH merR-type" evidence="3">
    <location>
        <begin position="1"/>
        <end position="68"/>
    </location>
</feature>
<dbReference type="InterPro" id="IPR000551">
    <property type="entry name" value="MerR-type_HTH_dom"/>
</dbReference>
<dbReference type="PANTHER" id="PTHR30204:SF93">
    <property type="entry name" value="HTH MERR-TYPE DOMAIN-CONTAINING PROTEIN"/>
    <property type="match status" value="1"/>
</dbReference>
<evidence type="ECO:0000313" key="4">
    <source>
        <dbReference type="EMBL" id="MFC4328474.1"/>
    </source>
</evidence>
<dbReference type="Proteomes" id="UP001595824">
    <property type="component" value="Unassembled WGS sequence"/>
</dbReference>
<proteinExistence type="predicted"/>
<evidence type="ECO:0000259" key="3">
    <source>
        <dbReference type="PROSITE" id="PS50937"/>
    </source>
</evidence>
<keyword evidence="5" id="KW-1185">Reference proteome</keyword>
<evidence type="ECO:0000313" key="5">
    <source>
        <dbReference type="Proteomes" id="UP001595824"/>
    </source>
</evidence>
<dbReference type="EMBL" id="JBHSDP010000013">
    <property type="protein sequence ID" value="MFC4328474.1"/>
    <property type="molecule type" value="Genomic_DNA"/>
</dbReference>
<name>A0ABV8TDA7_9ACTN</name>
<gene>
    <name evidence="4" type="ORF">ACFPC0_11610</name>
</gene>
<dbReference type="InterPro" id="IPR047057">
    <property type="entry name" value="MerR_fam"/>
</dbReference>
<dbReference type="SMART" id="SM00422">
    <property type="entry name" value="HTH_MERR"/>
    <property type="match status" value="1"/>
</dbReference>